<dbReference type="PANTHER" id="PTHR12215:SF10">
    <property type="entry name" value="L-AMINOADIPATE-SEMIALDEHYDE DEHYDROGENASE-PHOSPHOPANTETHEINYL TRANSFERASE"/>
    <property type="match status" value="1"/>
</dbReference>
<dbReference type="GO" id="GO:0005829">
    <property type="term" value="C:cytosol"/>
    <property type="evidence" value="ECO:0007669"/>
    <property type="project" value="TreeGrafter"/>
</dbReference>
<evidence type="ECO:0000256" key="1">
    <source>
        <dbReference type="ARBA" id="ARBA00010990"/>
    </source>
</evidence>
<dbReference type="Proteomes" id="UP000316649">
    <property type="component" value="Unassembled WGS sequence"/>
</dbReference>
<protein>
    <submittedName>
        <fullName evidence="5">4'-phosphopantetheinyl transferase superfamily protein</fullName>
    </submittedName>
</protein>
<dbReference type="OrthoDB" id="9808281at2"/>
<dbReference type="AlphaFoldDB" id="A0A558DQ28"/>
<dbReference type="Pfam" id="PF01648">
    <property type="entry name" value="ACPS"/>
    <property type="match status" value="1"/>
</dbReference>
<reference evidence="5 6" key="1">
    <citation type="submission" date="2019-07" db="EMBL/GenBank/DDBJ databases">
        <title>The pathways for chlorine oxyanion respiration interact through the shared metabolite chlorate.</title>
        <authorList>
            <person name="Barnum T.P."/>
            <person name="Cheng Y."/>
            <person name="Hill K.A."/>
            <person name="Lucas L.N."/>
            <person name="Carlson H.K."/>
            <person name="Coates J.D."/>
        </authorList>
    </citation>
    <scope>NUCLEOTIDE SEQUENCE [LARGE SCALE GENOMIC DNA]</scope>
    <source>
        <strain evidence="5 6">BK-1</strain>
    </source>
</reference>
<evidence type="ECO:0000259" key="3">
    <source>
        <dbReference type="Pfam" id="PF01648"/>
    </source>
</evidence>
<comment type="similarity">
    <text evidence="1">Belongs to the P-Pant transferase superfamily. Gsp/Sfp/HetI/AcpT family.</text>
</comment>
<dbReference type="GO" id="GO:0019878">
    <property type="term" value="P:lysine biosynthetic process via aminoadipic acid"/>
    <property type="evidence" value="ECO:0007669"/>
    <property type="project" value="TreeGrafter"/>
</dbReference>
<organism evidence="5 6">
    <name type="scientific">Sedimenticola selenatireducens</name>
    <dbReference type="NCBI Taxonomy" id="191960"/>
    <lineage>
        <taxon>Bacteria</taxon>
        <taxon>Pseudomonadati</taxon>
        <taxon>Pseudomonadota</taxon>
        <taxon>Gammaproteobacteria</taxon>
        <taxon>Chromatiales</taxon>
        <taxon>Sedimenticolaceae</taxon>
        <taxon>Sedimenticola</taxon>
    </lineage>
</organism>
<evidence type="ECO:0000259" key="4">
    <source>
        <dbReference type="Pfam" id="PF22624"/>
    </source>
</evidence>
<feature type="domain" description="4'-phosphopantetheinyl transferase" evidence="3">
    <location>
        <begin position="123"/>
        <end position="183"/>
    </location>
</feature>
<dbReference type="GO" id="GO:0008897">
    <property type="term" value="F:holo-[acyl-carrier-protein] synthase activity"/>
    <property type="evidence" value="ECO:0007669"/>
    <property type="project" value="InterPro"/>
</dbReference>
<evidence type="ECO:0000256" key="2">
    <source>
        <dbReference type="ARBA" id="ARBA00022679"/>
    </source>
</evidence>
<dbReference type="GO" id="GO:0000287">
    <property type="term" value="F:magnesium ion binding"/>
    <property type="evidence" value="ECO:0007669"/>
    <property type="project" value="InterPro"/>
</dbReference>
<dbReference type="RefSeq" id="WP_144360261.1">
    <property type="nucleotide sequence ID" value="NZ_VMNH01000024.1"/>
</dbReference>
<feature type="domain" description="4'-phosphopantetheinyl transferase N-terminal" evidence="4">
    <location>
        <begin position="69"/>
        <end position="117"/>
    </location>
</feature>
<dbReference type="Gene3D" id="3.90.470.20">
    <property type="entry name" value="4'-phosphopantetheinyl transferase domain"/>
    <property type="match status" value="1"/>
</dbReference>
<proteinExistence type="inferred from homology"/>
<sequence length="233" mass="26218">MNMLSISTWLAPTLPLEPPEPGKLHIWRIAVETPGMDLAHLLAHDEALRKQQMLSPQERIRFSNARGGLRAILSAYLGIPPNKVSFHYGPKGKPLLNHSKSFHFNLTHAGDLALLAISCDCEVGIDLEKQTRRNNLRKIAQRVFPAKLWRVLELLKDESFDQAFFLHWTELEARVKALGLGVFTRESLIDTVQCMNFQPQTGWCAAVATVGLLPEPDDWCTFQFTPDLLGQLG</sequence>
<gene>
    <name evidence="5" type="ORF">FHP88_16815</name>
</gene>
<keyword evidence="2 5" id="KW-0808">Transferase</keyword>
<dbReference type="InterPro" id="IPR050559">
    <property type="entry name" value="P-Pant_transferase_sf"/>
</dbReference>
<dbReference type="SUPFAM" id="SSF56214">
    <property type="entry name" value="4'-phosphopantetheinyl transferase"/>
    <property type="match status" value="2"/>
</dbReference>
<accession>A0A558DQ28</accession>
<dbReference type="InterPro" id="IPR055066">
    <property type="entry name" value="AASDHPPT_N"/>
</dbReference>
<dbReference type="PANTHER" id="PTHR12215">
    <property type="entry name" value="PHOSPHOPANTETHEINE TRANSFERASE"/>
    <property type="match status" value="1"/>
</dbReference>
<comment type="caution">
    <text evidence="5">The sequence shown here is derived from an EMBL/GenBank/DDBJ whole genome shotgun (WGS) entry which is preliminary data.</text>
</comment>
<evidence type="ECO:0000313" key="6">
    <source>
        <dbReference type="Proteomes" id="UP000316649"/>
    </source>
</evidence>
<dbReference type="EMBL" id="VMNH01000024">
    <property type="protein sequence ID" value="TVO70547.1"/>
    <property type="molecule type" value="Genomic_DNA"/>
</dbReference>
<dbReference type="InterPro" id="IPR008278">
    <property type="entry name" value="4-PPantetheinyl_Trfase_dom"/>
</dbReference>
<dbReference type="InterPro" id="IPR037143">
    <property type="entry name" value="4-PPantetheinyl_Trfase_dom_sf"/>
</dbReference>
<dbReference type="Pfam" id="PF22624">
    <property type="entry name" value="AASDHPPT_N"/>
    <property type="match status" value="1"/>
</dbReference>
<evidence type="ECO:0000313" key="5">
    <source>
        <dbReference type="EMBL" id="TVO70547.1"/>
    </source>
</evidence>
<name>A0A558DQ28_9GAMM</name>
<keyword evidence="6" id="KW-1185">Reference proteome</keyword>